<reference evidence="3" key="1">
    <citation type="submission" date="2022-11" db="UniProtKB">
        <authorList>
            <consortium name="WormBaseParasite"/>
        </authorList>
    </citation>
    <scope>IDENTIFICATION</scope>
</reference>
<keyword evidence="2" id="KW-1185">Reference proteome</keyword>
<evidence type="ECO:0000313" key="2">
    <source>
        <dbReference type="Proteomes" id="UP000887566"/>
    </source>
</evidence>
<evidence type="ECO:0000256" key="1">
    <source>
        <dbReference type="SAM" id="SignalP"/>
    </source>
</evidence>
<feature type="signal peptide" evidence="1">
    <location>
        <begin position="1"/>
        <end position="20"/>
    </location>
</feature>
<keyword evidence="1" id="KW-0732">Signal</keyword>
<proteinExistence type="predicted"/>
<dbReference type="AlphaFoldDB" id="A0A914VNK6"/>
<feature type="chain" id="PRO_5037574749" evidence="1">
    <location>
        <begin position="21"/>
        <end position="160"/>
    </location>
</feature>
<protein>
    <submittedName>
        <fullName evidence="3">Uncharacterized protein</fullName>
    </submittedName>
</protein>
<name>A0A914VNK6_9BILA</name>
<dbReference type="WBParaSite" id="PSAMB.scaffold2226size25231.g16919.t1">
    <property type="protein sequence ID" value="PSAMB.scaffold2226size25231.g16919.t1"/>
    <property type="gene ID" value="PSAMB.scaffold2226size25231.g16919"/>
</dbReference>
<organism evidence="2 3">
    <name type="scientific">Plectus sambesii</name>
    <dbReference type="NCBI Taxonomy" id="2011161"/>
    <lineage>
        <taxon>Eukaryota</taxon>
        <taxon>Metazoa</taxon>
        <taxon>Ecdysozoa</taxon>
        <taxon>Nematoda</taxon>
        <taxon>Chromadorea</taxon>
        <taxon>Plectida</taxon>
        <taxon>Plectina</taxon>
        <taxon>Plectoidea</taxon>
        <taxon>Plectidae</taxon>
        <taxon>Plectus</taxon>
    </lineage>
</organism>
<sequence length="160" mass="18019">MSPRLSALLLIAAIVVCCYADGNQPRPSAPRQNFQVPLGQRTKVFSWFPMSMKRGHPGAHFKHLLQRYEQESNTPLEVKRGHPGAHFKHLLQRYEQESNTPLEAKRGHPGAHFKYLLQPYEHEPTAQRQARTVSNDYEGFQAPSTIIPTGLPSAGIVNGR</sequence>
<evidence type="ECO:0000313" key="3">
    <source>
        <dbReference type="WBParaSite" id="PSAMB.scaffold2226size25231.g16919.t1"/>
    </source>
</evidence>
<accession>A0A914VNK6</accession>
<dbReference type="Proteomes" id="UP000887566">
    <property type="component" value="Unplaced"/>
</dbReference>